<dbReference type="PANTHER" id="PTHR33258:SF1">
    <property type="entry name" value="TRANSPOSASE INSL FOR INSERTION SEQUENCE ELEMENT IS186A-RELATED"/>
    <property type="match status" value="1"/>
</dbReference>
<keyword evidence="3" id="KW-0238">DNA-binding</keyword>
<dbReference type="GO" id="GO:0006313">
    <property type="term" value="P:DNA transposition"/>
    <property type="evidence" value="ECO:0007669"/>
    <property type="project" value="InterPro"/>
</dbReference>
<dbReference type="Pfam" id="PF01609">
    <property type="entry name" value="DDE_Tnp_1"/>
    <property type="match status" value="1"/>
</dbReference>
<proteinExistence type="inferred from homology"/>
<keyword evidence="2" id="KW-0815">Transposition</keyword>
<dbReference type="RefSeq" id="WP_065179954.1">
    <property type="nucleotide sequence ID" value="NZ_LYXA01000001.1"/>
</dbReference>
<evidence type="ECO:0000256" key="3">
    <source>
        <dbReference type="ARBA" id="ARBA00023125"/>
    </source>
</evidence>
<accession>A0A853MGX0</accession>
<evidence type="ECO:0000256" key="1">
    <source>
        <dbReference type="ARBA" id="ARBA00010075"/>
    </source>
</evidence>
<dbReference type="EMBL" id="LYXA01000001">
    <property type="protein sequence ID" value="OBU76388.1"/>
    <property type="molecule type" value="Genomic_DNA"/>
</dbReference>
<dbReference type="Proteomes" id="UP000093903">
    <property type="component" value="Unassembled WGS sequence"/>
</dbReference>
<sequence>MIMNSFPKIVKDILRPLPKNDYPVLNSRLYVECWLAYALDNSLTSMRDLFTRLNHTGIDVRISTFSKANKHRNQEIFQNIYHQLNKLVQKKAYKKLHDKYAICPIDSTIITLTSKLLWVLGYHQVKLFSSLNLSTGSPEDNLINFGHNHDYKFGSSMMSNLPQDAVGVMDRGFAGLNFIRELVQKDKYFVVRIKNNCKLEFEVETGLVKIGSASDASAYRVVNFCDLETKTEFRLVTNLPADGEAAVTDDEIRDIYRLRWGVELLWKFLKMHLKLDKLITKNVNGIGIQIYASLIAYLILQLVSVPNEWGEKMLDKFRYLQACMCQQISYVHWMEDIMRC</sequence>
<reference evidence="6 7" key="1">
    <citation type="submission" date="2016-05" db="EMBL/GenBank/DDBJ databases">
        <title>First complete genome of the cyanobacterium Cylindrospermopsis raciborskii CS505, containing a circular chromosome and a single extrachromosomal element.</title>
        <authorList>
            <person name="Fuentes J."/>
            <person name="Tamames J."/>
            <person name="Allen E."/>
            <person name="Plominski A."/>
            <person name="Vasquez M."/>
        </authorList>
    </citation>
    <scope>NUCLEOTIDE SEQUENCE [LARGE SCALE GENOMIC DNA]</scope>
    <source>
        <strain evidence="6 7">CS505</strain>
    </source>
</reference>
<dbReference type="PANTHER" id="PTHR33258">
    <property type="entry name" value="TRANSPOSASE INSL FOR INSERTION SEQUENCE ELEMENT IS186A-RELATED"/>
    <property type="match status" value="1"/>
</dbReference>
<feature type="domain" description="Transposase IS4-like" evidence="5">
    <location>
        <begin position="102"/>
        <end position="299"/>
    </location>
</feature>
<dbReference type="NCBIfam" id="NF033592">
    <property type="entry name" value="transpos_IS4_1"/>
    <property type="match status" value="1"/>
</dbReference>
<evidence type="ECO:0000256" key="2">
    <source>
        <dbReference type="ARBA" id="ARBA00022578"/>
    </source>
</evidence>
<evidence type="ECO:0000256" key="4">
    <source>
        <dbReference type="ARBA" id="ARBA00023172"/>
    </source>
</evidence>
<evidence type="ECO:0000313" key="7">
    <source>
        <dbReference type="Proteomes" id="UP000093903"/>
    </source>
</evidence>
<gene>
    <name evidence="6" type="ORF">A9P98_08730</name>
</gene>
<organism evidence="6 7">
    <name type="scientific">Cylindrospermopsis raciborskii CS-505</name>
    <dbReference type="NCBI Taxonomy" id="533240"/>
    <lineage>
        <taxon>Bacteria</taxon>
        <taxon>Bacillati</taxon>
        <taxon>Cyanobacteriota</taxon>
        <taxon>Cyanophyceae</taxon>
        <taxon>Nostocales</taxon>
        <taxon>Aphanizomenonaceae</taxon>
        <taxon>Cylindrospermopsis</taxon>
    </lineage>
</organism>
<dbReference type="InterPro" id="IPR012337">
    <property type="entry name" value="RNaseH-like_sf"/>
</dbReference>
<keyword evidence="4" id="KW-0233">DNA recombination</keyword>
<evidence type="ECO:0000259" key="5">
    <source>
        <dbReference type="Pfam" id="PF01609"/>
    </source>
</evidence>
<dbReference type="GO" id="GO:0003677">
    <property type="term" value="F:DNA binding"/>
    <property type="evidence" value="ECO:0007669"/>
    <property type="project" value="UniProtKB-KW"/>
</dbReference>
<comment type="similarity">
    <text evidence="1">Belongs to the transposase 11 family.</text>
</comment>
<comment type="caution">
    <text evidence="6">The sequence shown here is derived from an EMBL/GenBank/DDBJ whole genome shotgun (WGS) entry which is preliminary data.</text>
</comment>
<evidence type="ECO:0000313" key="6">
    <source>
        <dbReference type="EMBL" id="OBU76388.1"/>
    </source>
</evidence>
<dbReference type="InterPro" id="IPR047952">
    <property type="entry name" value="Transpos_IS4"/>
</dbReference>
<dbReference type="SUPFAM" id="SSF53098">
    <property type="entry name" value="Ribonuclease H-like"/>
    <property type="match status" value="1"/>
</dbReference>
<dbReference type="InterPro" id="IPR002559">
    <property type="entry name" value="Transposase_11"/>
</dbReference>
<name>A0A853MGX0_9CYAN</name>
<dbReference type="GO" id="GO:0004803">
    <property type="term" value="F:transposase activity"/>
    <property type="evidence" value="ECO:0007669"/>
    <property type="project" value="InterPro"/>
</dbReference>
<dbReference type="AlphaFoldDB" id="A0A853MGX0"/>
<protein>
    <submittedName>
        <fullName evidence="6">Transposase</fullName>
    </submittedName>
</protein>